<gene>
    <name evidence="6" type="ORF">Vbra_21840</name>
</gene>
<dbReference type="FunFam" id="2.30.30.30:FF:000001">
    <property type="entry name" value="50S ribosomal protein L2"/>
    <property type="match status" value="1"/>
</dbReference>
<dbReference type="InterPro" id="IPR002171">
    <property type="entry name" value="Ribosomal_uL2"/>
</dbReference>
<dbReference type="GO" id="GO:0003723">
    <property type="term" value="F:RNA binding"/>
    <property type="evidence" value="ECO:0007669"/>
    <property type="project" value="InterPro"/>
</dbReference>
<organism evidence="6 7">
    <name type="scientific">Vitrella brassicaformis (strain CCMP3155)</name>
    <dbReference type="NCBI Taxonomy" id="1169540"/>
    <lineage>
        <taxon>Eukaryota</taxon>
        <taxon>Sar</taxon>
        <taxon>Alveolata</taxon>
        <taxon>Colpodellida</taxon>
        <taxon>Vitrellaceae</taxon>
        <taxon>Vitrella</taxon>
    </lineage>
</organism>
<dbReference type="GO" id="GO:0032543">
    <property type="term" value="P:mitochondrial translation"/>
    <property type="evidence" value="ECO:0007669"/>
    <property type="project" value="TreeGrafter"/>
</dbReference>
<dbReference type="STRING" id="1169540.A0A0G4G0E8"/>
<dbReference type="Gene3D" id="4.10.950.10">
    <property type="entry name" value="Ribosomal protein L2, domain 3"/>
    <property type="match status" value="1"/>
</dbReference>
<dbReference type="InterPro" id="IPR022666">
    <property type="entry name" value="Ribosomal_uL2_RNA-bd_dom"/>
</dbReference>
<dbReference type="AlphaFoldDB" id="A0A0G4G0E8"/>
<comment type="similarity">
    <text evidence="1">Belongs to the universal ribosomal protein uL2 family.</text>
</comment>
<name>A0A0G4G0E8_VITBC</name>
<dbReference type="FunCoup" id="A0A0G4G0E8">
    <property type="interactions" value="87"/>
</dbReference>
<dbReference type="GO" id="GO:0003735">
    <property type="term" value="F:structural constituent of ribosome"/>
    <property type="evidence" value="ECO:0007669"/>
    <property type="project" value="InterPro"/>
</dbReference>
<dbReference type="Proteomes" id="UP000041254">
    <property type="component" value="Unassembled WGS sequence"/>
</dbReference>
<feature type="domain" description="Large ribosomal subunit protein uL2 C-terminal" evidence="4">
    <location>
        <begin position="199"/>
        <end position="326"/>
    </location>
</feature>
<dbReference type="SMART" id="SM01383">
    <property type="entry name" value="Ribosomal_L2"/>
    <property type="match status" value="1"/>
</dbReference>
<dbReference type="PhylomeDB" id="A0A0G4G0E8"/>
<protein>
    <submittedName>
        <fullName evidence="6">Uncharacterized protein</fullName>
    </submittedName>
</protein>
<dbReference type="Pfam" id="PF03947">
    <property type="entry name" value="Ribosomal_L2_C"/>
    <property type="match status" value="1"/>
</dbReference>
<dbReference type="OrthoDB" id="1298661at2759"/>
<evidence type="ECO:0000259" key="4">
    <source>
        <dbReference type="SMART" id="SM01382"/>
    </source>
</evidence>
<dbReference type="GO" id="GO:0016740">
    <property type="term" value="F:transferase activity"/>
    <property type="evidence" value="ECO:0007669"/>
    <property type="project" value="InterPro"/>
</dbReference>
<dbReference type="InterPro" id="IPR012340">
    <property type="entry name" value="NA-bd_OB-fold"/>
</dbReference>
<evidence type="ECO:0000256" key="1">
    <source>
        <dbReference type="ARBA" id="ARBA00005636"/>
    </source>
</evidence>
<dbReference type="InterPro" id="IPR005880">
    <property type="entry name" value="Ribosomal_uL2_bac/org-type"/>
</dbReference>
<reference evidence="6 7" key="1">
    <citation type="submission" date="2014-11" db="EMBL/GenBank/DDBJ databases">
        <authorList>
            <person name="Zhu J."/>
            <person name="Qi W."/>
            <person name="Song R."/>
        </authorList>
    </citation>
    <scope>NUCLEOTIDE SEQUENCE [LARGE SCALE GENOMIC DNA]</scope>
</reference>
<evidence type="ECO:0000256" key="3">
    <source>
        <dbReference type="ARBA" id="ARBA00023274"/>
    </source>
</evidence>
<dbReference type="VEuPathDB" id="CryptoDB:Vbra_21840"/>
<dbReference type="InterPro" id="IPR022669">
    <property type="entry name" value="Ribosomal_uL2_C"/>
</dbReference>
<dbReference type="PANTHER" id="PTHR13691">
    <property type="entry name" value="RIBOSOMAL PROTEIN L2"/>
    <property type="match status" value="1"/>
</dbReference>
<dbReference type="InterPro" id="IPR008991">
    <property type="entry name" value="Translation_prot_SH3-like_sf"/>
</dbReference>
<evidence type="ECO:0000313" key="6">
    <source>
        <dbReference type="EMBL" id="CEM21164.1"/>
    </source>
</evidence>
<dbReference type="SMART" id="SM01382">
    <property type="entry name" value="Ribosomal_L2_C"/>
    <property type="match status" value="1"/>
</dbReference>
<dbReference type="InParanoid" id="A0A0G4G0E8"/>
<dbReference type="SUPFAM" id="SSF50104">
    <property type="entry name" value="Translation proteins SH3-like domain"/>
    <property type="match status" value="1"/>
</dbReference>
<dbReference type="EMBL" id="CDMY01000536">
    <property type="protein sequence ID" value="CEM21164.1"/>
    <property type="molecule type" value="Genomic_DNA"/>
</dbReference>
<dbReference type="SUPFAM" id="SSF50249">
    <property type="entry name" value="Nucleic acid-binding proteins"/>
    <property type="match status" value="1"/>
</dbReference>
<dbReference type="Gene3D" id="2.30.30.30">
    <property type="match status" value="1"/>
</dbReference>
<keyword evidence="3" id="KW-0687">Ribonucleoprotein</keyword>
<dbReference type="GO" id="GO:0005762">
    <property type="term" value="C:mitochondrial large ribosomal subunit"/>
    <property type="evidence" value="ECO:0007669"/>
    <property type="project" value="TreeGrafter"/>
</dbReference>
<evidence type="ECO:0000256" key="2">
    <source>
        <dbReference type="ARBA" id="ARBA00022980"/>
    </source>
</evidence>
<evidence type="ECO:0000313" key="7">
    <source>
        <dbReference type="Proteomes" id="UP000041254"/>
    </source>
</evidence>
<dbReference type="PANTHER" id="PTHR13691:SF5">
    <property type="entry name" value="LARGE RIBOSOMAL SUBUNIT PROTEIN UL2M"/>
    <property type="match status" value="1"/>
</dbReference>
<accession>A0A0G4G0E8</accession>
<dbReference type="InterPro" id="IPR014722">
    <property type="entry name" value="Rib_uL2_dom2"/>
</dbReference>
<proteinExistence type="inferred from homology"/>
<feature type="domain" description="Large ribosomal subunit protein uL2 RNA-binding" evidence="5">
    <location>
        <begin position="117"/>
        <end position="193"/>
    </location>
</feature>
<evidence type="ECO:0000259" key="5">
    <source>
        <dbReference type="SMART" id="SM01383"/>
    </source>
</evidence>
<keyword evidence="2" id="KW-0689">Ribosomal protein</keyword>
<dbReference type="NCBIfam" id="TIGR01171">
    <property type="entry name" value="rplB_bact"/>
    <property type="match status" value="1"/>
</dbReference>
<dbReference type="InterPro" id="IPR014726">
    <property type="entry name" value="Ribosomal_uL2_dom3"/>
</dbReference>
<dbReference type="Pfam" id="PF00181">
    <property type="entry name" value="Ribosomal_L2_N"/>
    <property type="match status" value="1"/>
</dbReference>
<dbReference type="Gene3D" id="2.40.50.140">
    <property type="entry name" value="Nucleic acid-binding proteins"/>
    <property type="match status" value="1"/>
</dbReference>
<sequence length="377" mass="41906">MLTSRSFRLAGTSARAAASLLTPSSASLPAPCPSAAWRCHSVRHAHIYAPNIKRNHAPFIDFETGFPKKPLPQPHVVNAFTMAKQTKILRLLEGNPQRLFQGRVMEKLSWRRLKHSGRNETGQITTRHRGGGHPMRIRFVDFKRARRDIYCTVLRIEHSPDRGAHVALVQYEDGVLSYIIAPRAIRPGDRLLSSENANIGPGNCLPLRKIPVGTIIHNLEIRPGCGGQFIRAAGACATILSKDDQHATIKLMSTEIRKFPLDCWATVGQVSNVLRSMTILGKAGTNRHLGRRPEVRGVAMNPSNHPHGGGNGAENHKPRKSLWGVCIWEKTRCPKRPSSLIVRRPLCGRLNMRYGIAGGRGDRSAYWAQCRKRNAAR</sequence>
<keyword evidence="7" id="KW-1185">Reference proteome</keyword>